<sequence length="70" mass="8080">MISAKFFIKISVFHSFDCLFLLSICLKTALLNFCSIIRDIAGIFIVCLCVFINRFILCKSRNNFMSSLKF</sequence>
<evidence type="ECO:0000313" key="1">
    <source>
        <dbReference type="EMBL" id="CAK5081420.1"/>
    </source>
</evidence>
<protein>
    <submittedName>
        <fullName evidence="1">Uncharacterized protein</fullName>
    </submittedName>
</protein>
<comment type="caution">
    <text evidence="1">The sequence shown here is derived from an EMBL/GenBank/DDBJ whole genome shotgun (WGS) entry which is preliminary data.</text>
</comment>
<gene>
    <name evidence="1" type="ORF">MENTE1834_LOCUS28652</name>
</gene>
<accession>A0ACB0ZQL4</accession>
<dbReference type="Proteomes" id="UP001497535">
    <property type="component" value="Unassembled WGS sequence"/>
</dbReference>
<evidence type="ECO:0000313" key="2">
    <source>
        <dbReference type="Proteomes" id="UP001497535"/>
    </source>
</evidence>
<proteinExistence type="predicted"/>
<name>A0ACB0ZQL4_MELEN</name>
<reference evidence="1" key="1">
    <citation type="submission" date="2023-11" db="EMBL/GenBank/DDBJ databases">
        <authorList>
            <person name="Poullet M."/>
        </authorList>
    </citation>
    <scope>NUCLEOTIDE SEQUENCE</scope>
    <source>
        <strain evidence="1">E1834</strain>
    </source>
</reference>
<organism evidence="1 2">
    <name type="scientific">Meloidogyne enterolobii</name>
    <name type="common">Root-knot nematode worm</name>
    <name type="synonym">Meloidogyne mayaguensis</name>
    <dbReference type="NCBI Taxonomy" id="390850"/>
    <lineage>
        <taxon>Eukaryota</taxon>
        <taxon>Metazoa</taxon>
        <taxon>Ecdysozoa</taxon>
        <taxon>Nematoda</taxon>
        <taxon>Chromadorea</taxon>
        <taxon>Rhabditida</taxon>
        <taxon>Tylenchina</taxon>
        <taxon>Tylenchomorpha</taxon>
        <taxon>Tylenchoidea</taxon>
        <taxon>Meloidogynidae</taxon>
        <taxon>Meloidogyninae</taxon>
        <taxon>Meloidogyne</taxon>
    </lineage>
</organism>
<keyword evidence="2" id="KW-1185">Reference proteome</keyword>
<dbReference type="EMBL" id="CAVMJV010000044">
    <property type="protein sequence ID" value="CAK5081420.1"/>
    <property type="molecule type" value="Genomic_DNA"/>
</dbReference>